<sequence>MNSRKWRNPYTPLTKKLARDTGGQAGVPLPSKSVVPAVDIRSSVTRMRNNIKGISSTIRQMEETMDTLYGAMEMLDSLGKTSSKTATAKSTPEQTNKRGLPENDLAEESAEASANPLGNLDLNQLINLLQSPLVQGLLSQTAASGKRKKEG</sequence>
<dbReference type="AlphaFoldDB" id="A0A938XYC0"/>
<dbReference type="RefSeq" id="WP_204516429.1">
    <property type="nucleotide sequence ID" value="NZ_BAABIN010000009.1"/>
</dbReference>
<evidence type="ECO:0000313" key="3">
    <source>
        <dbReference type="Proteomes" id="UP000717624"/>
    </source>
</evidence>
<dbReference type="Proteomes" id="UP000717624">
    <property type="component" value="Unassembled WGS sequence"/>
</dbReference>
<reference evidence="2" key="1">
    <citation type="submission" date="2021-01" db="EMBL/GenBank/DDBJ databases">
        <title>Genomic Encyclopedia of Type Strains, Phase IV (KMG-IV): sequencing the most valuable type-strain genomes for metagenomic binning, comparative biology and taxonomic classification.</title>
        <authorList>
            <person name="Goeker M."/>
        </authorList>
    </citation>
    <scope>NUCLEOTIDE SEQUENCE</scope>
    <source>
        <strain evidence="2">DSM 25523</strain>
    </source>
</reference>
<gene>
    <name evidence="2" type="ORF">JOD01_000282</name>
</gene>
<comment type="caution">
    <text evidence="2">The sequence shown here is derived from an EMBL/GenBank/DDBJ whole genome shotgun (WGS) entry which is preliminary data.</text>
</comment>
<feature type="region of interest" description="Disordered" evidence="1">
    <location>
        <begin position="1"/>
        <end position="31"/>
    </location>
</feature>
<evidence type="ECO:0000256" key="1">
    <source>
        <dbReference type="SAM" id="MobiDB-lite"/>
    </source>
</evidence>
<evidence type="ECO:0000313" key="2">
    <source>
        <dbReference type="EMBL" id="MBM7588696.1"/>
    </source>
</evidence>
<accession>A0A938XYC0</accession>
<dbReference type="EMBL" id="JAFBEB010000001">
    <property type="protein sequence ID" value="MBM7588696.1"/>
    <property type="molecule type" value="Genomic_DNA"/>
</dbReference>
<feature type="region of interest" description="Disordered" evidence="1">
    <location>
        <begin position="80"/>
        <end position="113"/>
    </location>
</feature>
<protein>
    <submittedName>
        <fullName evidence="2">Uncharacterized protein</fullName>
    </submittedName>
</protein>
<keyword evidence="3" id="KW-1185">Reference proteome</keyword>
<name>A0A938XYC0_9BACL</name>
<organism evidence="2 3">
    <name type="scientific">Brevibacillus fulvus</name>
    <dbReference type="NCBI Taxonomy" id="1125967"/>
    <lineage>
        <taxon>Bacteria</taxon>
        <taxon>Bacillati</taxon>
        <taxon>Bacillota</taxon>
        <taxon>Bacilli</taxon>
        <taxon>Bacillales</taxon>
        <taxon>Paenibacillaceae</taxon>
        <taxon>Brevibacillus</taxon>
    </lineage>
</organism>
<feature type="compositionally biased region" description="Low complexity" evidence="1">
    <location>
        <begin position="80"/>
        <end position="91"/>
    </location>
</feature>
<proteinExistence type="predicted"/>